<sequence length="297" mass="32454">MLLGEPAFNSRVNDIEAAIGAKNIILNQLKKRLALAKEMEDEDDAAAEQEEVETKMKEANKAISAFEKLLADVRRDWGNEDNRIIGHVVLSPPISVNFGKDGYTDDWAVVEILPTMISKNNFVGNAIDLGSIDIDELTSWMYPYPANPNSFAYPGDRLLRCFGMVSDQEMLKPPAGTKDQDNDPVIILKNGNTSKLTVGGLNTIRSFVRYYFDGKPGEMSKEIAVLPRNSKSGPFSAPGDSGSVVVDSVGRICGILTGGDGATDVSDCTFLTSINFLAMRLKMFGFNPNFFPLPTDL</sequence>
<dbReference type="HOGENOM" id="CLU_024804_1_0_1"/>
<dbReference type="OrthoDB" id="5424209at2759"/>
<organism evidence="2 3">
    <name type="scientific">Hebeloma cylindrosporum</name>
    <dbReference type="NCBI Taxonomy" id="76867"/>
    <lineage>
        <taxon>Eukaryota</taxon>
        <taxon>Fungi</taxon>
        <taxon>Dikarya</taxon>
        <taxon>Basidiomycota</taxon>
        <taxon>Agaricomycotina</taxon>
        <taxon>Agaricomycetes</taxon>
        <taxon>Agaricomycetidae</taxon>
        <taxon>Agaricales</taxon>
        <taxon>Agaricineae</taxon>
        <taxon>Hymenogastraceae</taxon>
        <taxon>Hebeloma</taxon>
    </lineage>
</organism>
<proteinExistence type="predicted"/>
<accession>A0A0C3BU14</accession>
<keyword evidence="3" id="KW-1185">Reference proteome</keyword>
<evidence type="ECO:0000256" key="1">
    <source>
        <dbReference type="SAM" id="Coils"/>
    </source>
</evidence>
<reference evidence="3" key="2">
    <citation type="submission" date="2015-01" db="EMBL/GenBank/DDBJ databases">
        <title>Evolutionary Origins and Diversification of the Mycorrhizal Mutualists.</title>
        <authorList>
            <consortium name="DOE Joint Genome Institute"/>
            <consortium name="Mycorrhizal Genomics Consortium"/>
            <person name="Kohler A."/>
            <person name="Kuo A."/>
            <person name="Nagy L.G."/>
            <person name="Floudas D."/>
            <person name="Copeland A."/>
            <person name="Barry K.W."/>
            <person name="Cichocki N."/>
            <person name="Veneault-Fourrey C."/>
            <person name="LaButti K."/>
            <person name="Lindquist E.A."/>
            <person name="Lipzen A."/>
            <person name="Lundell T."/>
            <person name="Morin E."/>
            <person name="Murat C."/>
            <person name="Riley R."/>
            <person name="Ohm R."/>
            <person name="Sun H."/>
            <person name="Tunlid A."/>
            <person name="Henrissat B."/>
            <person name="Grigoriev I.V."/>
            <person name="Hibbett D.S."/>
            <person name="Martin F."/>
        </authorList>
    </citation>
    <scope>NUCLEOTIDE SEQUENCE [LARGE SCALE GENOMIC DNA]</scope>
    <source>
        <strain evidence="3">h7</strain>
    </source>
</reference>
<dbReference type="Gene3D" id="2.40.10.10">
    <property type="entry name" value="Trypsin-like serine proteases"/>
    <property type="match status" value="1"/>
</dbReference>
<evidence type="ECO:0000313" key="3">
    <source>
        <dbReference type="Proteomes" id="UP000053424"/>
    </source>
</evidence>
<name>A0A0C3BU14_HEBCY</name>
<dbReference type="STRING" id="686832.A0A0C3BU14"/>
<evidence type="ECO:0000313" key="2">
    <source>
        <dbReference type="EMBL" id="KIM35569.1"/>
    </source>
</evidence>
<dbReference type="EMBL" id="KN831818">
    <property type="protein sequence ID" value="KIM35569.1"/>
    <property type="molecule type" value="Genomic_DNA"/>
</dbReference>
<dbReference type="Proteomes" id="UP000053424">
    <property type="component" value="Unassembled WGS sequence"/>
</dbReference>
<feature type="coiled-coil region" evidence="1">
    <location>
        <begin position="42"/>
        <end position="76"/>
    </location>
</feature>
<evidence type="ECO:0008006" key="4">
    <source>
        <dbReference type="Google" id="ProtNLM"/>
    </source>
</evidence>
<dbReference type="InterPro" id="IPR009003">
    <property type="entry name" value="Peptidase_S1_PA"/>
</dbReference>
<protein>
    <recommendedName>
        <fullName evidence="4">Peptidase S1 domain-containing protein</fullName>
    </recommendedName>
</protein>
<dbReference type="AlphaFoldDB" id="A0A0C3BU14"/>
<gene>
    <name evidence="2" type="ORF">M413DRAFT_449699</name>
</gene>
<keyword evidence="1" id="KW-0175">Coiled coil</keyword>
<reference evidence="2 3" key="1">
    <citation type="submission" date="2014-04" db="EMBL/GenBank/DDBJ databases">
        <authorList>
            <consortium name="DOE Joint Genome Institute"/>
            <person name="Kuo A."/>
            <person name="Gay G."/>
            <person name="Dore J."/>
            <person name="Kohler A."/>
            <person name="Nagy L.G."/>
            <person name="Floudas D."/>
            <person name="Copeland A."/>
            <person name="Barry K.W."/>
            <person name="Cichocki N."/>
            <person name="Veneault-Fourrey C."/>
            <person name="LaButti K."/>
            <person name="Lindquist E.A."/>
            <person name="Lipzen A."/>
            <person name="Lundell T."/>
            <person name="Morin E."/>
            <person name="Murat C."/>
            <person name="Sun H."/>
            <person name="Tunlid A."/>
            <person name="Henrissat B."/>
            <person name="Grigoriev I.V."/>
            <person name="Hibbett D.S."/>
            <person name="Martin F."/>
            <person name="Nordberg H.P."/>
            <person name="Cantor M.N."/>
            <person name="Hua S.X."/>
        </authorList>
    </citation>
    <scope>NUCLEOTIDE SEQUENCE [LARGE SCALE GENOMIC DNA]</scope>
    <source>
        <strain evidence="3">h7</strain>
    </source>
</reference>
<dbReference type="SUPFAM" id="SSF50494">
    <property type="entry name" value="Trypsin-like serine proteases"/>
    <property type="match status" value="1"/>
</dbReference>
<dbReference type="InterPro" id="IPR043504">
    <property type="entry name" value="Peptidase_S1_PA_chymotrypsin"/>
</dbReference>